<evidence type="ECO:0000313" key="5">
    <source>
        <dbReference type="Proteomes" id="UP001054902"/>
    </source>
</evidence>
<accession>A0AAD3CSP0</accession>
<name>A0AAD3CSP0_9STRA</name>
<feature type="domain" description="SGNH hydrolase-type esterase" evidence="3">
    <location>
        <begin position="30"/>
        <end position="214"/>
    </location>
</feature>
<sequence>MRHFCSILIATFYLFTIAFADEMSQAILVLGDSWASLSGGDLKDVCSHSTTNDEAYKVMTIANKSKSGSTAEEWATQDKVADSYKDQKNYDYVWLSVGGNDALGSYCAQSAFPDIVGNILQLIQDIVEESSNEFVKILFTGYGYPTMDLCMFGRTISTFDNLTAMIHEAIAASAYSSYVTLIDLSNKFVTDNSSPYSDSEFYADPIHLNQNGYDRFYAFKEIQTFFECSEEPYAGIPTSSPVSFEVKDVTETTNSPSQIVLWDFEDGGSNFPSVAPSNGVETTIDEYKNKVLAWFEENRNLSIGGGVGILVLLLLFLYCCCCRRRR</sequence>
<comment type="caution">
    <text evidence="4">The sequence shown here is derived from an EMBL/GenBank/DDBJ whole genome shotgun (WGS) entry which is preliminary data.</text>
</comment>
<keyword evidence="2" id="KW-0732">Signal</keyword>
<evidence type="ECO:0000256" key="1">
    <source>
        <dbReference type="SAM" id="Phobius"/>
    </source>
</evidence>
<keyword evidence="1" id="KW-0812">Transmembrane</keyword>
<dbReference type="Proteomes" id="UP001054902">
    <property type="component" value="Unassembled WGS sequence"/>
</dbReference>
<dbReference type="EMBL" id="BLLK01000045">
    <property type="protein sequence ID" value="GFH51476.1"/>
    <property type="molecule type" value="Genomic_DNA"/>
</dbReference>
<evidence type="ECO:0000259" key="3">
    <source>
        <dbReference type="Pfam" id="PF13472"/>
    </source>
</evidence>
<gene>
    <name evidence="4" type="ORF">CTEN210_07952</name>
</gene>
<proteinExistence type="predicted"/>
<dbReference type="Gene3D" id="3.40.50.1110">
    <property type="entry name" value="SGNH hydrolase"/>
    <property type="match status" value="1"/>
</dbReference>
<keyword evidence="5" id="KW-1185">Reference proteome</keyword>
<dbReference type="Pfam" id="PF13472">
    <property type="entry name" value="Lipase_GDSL_2"/>
    <property type="match status" value="1"/>
</dbReference>
<reference evidence="4 5" key="1">
    <citation type="journal article" date="2021" name="Sci. Rep.">
        <title>The genome of the diatom Chaetoceros tenuissimus carries an ancient integrated fragment of an extant virus.</title>
        <authorList>
            <person name="Hongo Y."/>
            <person name="Kimura K."/>
            <person name="Takaki Y."/>
            <person name="Yoshida Y."/>
            <person name="Baba S."/>
            <person name="Kobayashi G."/>
            <person name="Nagasaki K."/>
            <person name="Hano T."/>
            <person name="Tomaru Y."/>
        </authorList>
    </citation>
    <scope>NUCLEOTIDE SEQUENCE [LARGE SCALE GENOMIC DNA]</scope>
    <source>
        <strain evidence="4 5">NIES-3715</strain>
    </source>
</reference>
<protein>
    <recommendedName>
        <fullName evidence="3">SGNH hydrolase-type esterase domain-containing protein</fullName>
    </recommendedName>
</protein>
<evidence type="ECO:0000313" key="4">
    <source>
        <dbReference type="EMBL" id="GFH51476.1"/>
    </source>
</evidence>
<feature type="transmembrane region" description="Helical" evidence="1">
    <location>
        <begin position="301"/>
        <end position="321"/>
    </location>
</feature>
<dbReference type="AlphaFoldDB" id="A0AAD3CSP0"/>
<keyword evidence="1" id="KW-1133">Transmembrane helix</keyword>
<keyword evidence="1" id="KW-0472">Membrane</keyword>
<dbReference type="InterPro" id="IPR013830">
    <property type="entry name" value="SGNH_hydro"/>
</dbReference>
<feature type="signal peptide" evidence="2">
    <location>
        <begin position="1"/>
        <end position="20"/>
    </location>
</feature>
<dbReference type="SUPFAM" id="SSF52266">
    <property type="entry name" value="SGNH hydrolase"/>
    <property type="match status" value="1"/>
</dbReference>
<feature type="chain" id="PRO_5042236714" description="SGNH hydrolase-type esterase domain-containing protein" evidence="2">
    <location>
        <begin position="21"/>
        <end position="326"/>
    </location>
</feature>
<dbReference type="InterPro" id="IPR036514">
    <property type="entry name" value="SGNH_hydro_sf"/>
</dbReference>
<organism evidence="4 5">
    <name type="scientific">Chaetoceros tenuissimus</name>
    <dbReference type="NCBI Taxonomy" id="426638"/>
    <lineage>
        <taxon>Eukaryota</taxon>
        <taxon>Sar</taxon>
        <taxon>Stramenopiles</taxon>
        <taxon>Ochrophyta</taxon>
        <taxon>Bacillariophyta</taxon>
        <taxon>Coscinodiscophyceae</taxon>
        <taxon>Chaetocerotophycidae</taxon>
        <taxon>Chaetocerotales</taxon>
        <taxon>Chaetocerotaceae</taxon>
        <taxon>Chaetoceros</taxon>
    </lineage>
</organism>
<evidence type="ECO:0000256" key="2">
    <source>
        <dbReference type="SAM" id="SignalP"/>
    </source>
</evidence>
<dbReference type="CDD" id="cd00229">
    <property type="entry name" value="SGNH_hydrolase"/>
    <property type="match status" value="1"/>
</dbReference>